<gene>
    <name evidence="1" type="ORF">GCM10010334_66430</name>
</gene>
<dbReference type="Proteomes" id="UP000638353">
    <property type="component" value="Unassembled WGS sequence"/>
</dbReference>
<accession>A0A918X4D1</accession>
<proteinExistence type="predicted"/>
<dbReference type="RefSeq" id="WP_189826667.1">
    <property type="nucleotide sequence ID" value="NZ_BMVC01000016.1"/>
</dbReference>
<protein>
    <submittedName>
        <fullName evidence="1">Uncharacterized protein</fullName>
    </submittedName>
</protein>
<dbReference type="EMBL" id="BMVC01000016">
    <property type="protein sequence ID" value="GHD10812.1"/>
    <property type="molecule type" value="Genomic_DNA"/>
</dbReference>
<sequence>MLPLTRLREPHLLPLWSLREDCVIRQSPAAPCDWRIDTPWGEARLGPIAPVVRRALERMTYGPVLLDNVLPGFTDGDVPTGQHVDHAALRAVLEKAGHAVVRTLAFPDGSRYVTVTPEWPRARLFSTGRPEPDAVHRLSRHVTLHDAADGRLLQAPSCAHRALLHTPRAERLIDCYAAPARLREVSALLGRPVPETALVVGLLEAAGLLVPVSGGAPPPERGTNA</sequence>
<organism evidence="1 2">
    <name type="scientific">Streptomyces finlayi</name>
    <dbReference type="NCBI Taxonomy" id="67296"/>
    <lineage>
        <taxon>Bacteria</taxon>
        <taxon>Bacillati</taxon>
        <taxon>Actinomycetota</taxon>
        <taxon>Actinomycetes</taxon>
        <taxon>Kitasatosporales</taxon>
        <taxon>Streptomycetaceae</taxon>
        <taxon>Streptomyces</taxon>
    </lineage>
</organism>
<reference evidence="1" key="2">
    <citation type="submission" date="2020-09" db="EMBL/GenBank/DDBJ databases">
        <authorList>
            <person name="Sun Q."/>
            <person name="Ohkuma M."/>
        </authorList>
    </citation>
    <scope>NUCLEOTIDE SEQUENCE</scope>
    <source>
        <strain evidence="1">JCM 4637</strain>
    </source>
</reference>
<comment type="caution">
    <text evidence="1">The sequence shown here is derived from an EMBL/GenBank/DDBJ whole genome shotgun (WGS) entry which is preliminary data.</text>
</comment>
<dbReference type="AlphaFoldDB" id="A0A918X4D1"/>
<reference evidence="1" key="1">
    <citation type="journal article" date="2014" name="Int. J. Syst. Evol. Microbiol.">
        <title>Complete genome sequence of Corynebacterium casei LMG S-19264T (=DSM 44701T), isolated from a smear-ripened cheese.</title>
        <authorList>
            <consortium name="US DOE Joint Genome Institute (JGI-PGF)"/>
            <person name="Walter F."/>
            <person name="Albersmeier A."/>
            <person name="Kalinowski J."/>
            <person name="Ruckert C."/>
        </authorList>
    </citation>
    <scope>NUCLEOTIDE SEQUENCE</scope>
    <source>
        <strain evidence="1">JCM 4637</strain>
    </source>
</reference>
<evidence type="ECO:0000313" key="2">
    <source>
        <dbReference type="Proteomes" id="UP000638353"/>
    </source>
</evidence>
<name>A0A918X4D1_9ACTN</name>
<evidence type="ECO:0000313" key="1">
    <source>
        <dbReference type="EMBL" id="GHD10812.1"/>
    </source>
</evidence>